<evidence type="ECO:0000313" key="9">
    <source>
        <dbReference type="Proteomes" id="UP000198948"/>
    </source>
</evidence>
<dbReference type="Gene3D" id="2.30.42.10">
    <property type="match status" value="1"/>
</dbReference>
<comment type="similarity">
    <text evidence="1">Belongs to the peptidase S1C family.</text>
</comment>
<dbReference type="Gene3D" id="2.40.10.10">
    <property type="entry name" value="Trypsin-like serine proteases"/>
    <property type="match status" value="2"/>
</dbReference>
<dbReference type="PRINTS" id="PR00834">
    <property type="entry name" value="PROTEASES2C"/>
</dbReference>
<dbReference type="InterPro" id="IPR009003">
    <property type="entry name" value="Peptidase_S1_PA"/>
</dbReference>
<dbReference type="SMART" id="SM00228">
    <property type="entry name" value="PDZ"/>
    <property type="match status" value="1"/>
</dbReference>
<keyword evidence="6" id="KW-0472">Membrane</keyword>
<dbReference type="InterPro" id="IPR036034">
    <property type="entry name" value="PDZ_sf"/>
</dbReference>
<evidence type="ECO:0000256" key="1">
    <source>
        <dbReference type="ARBA" id="ARBA00010541"/>
    </source>
</evidence>
<dbReference type="PANTHER" id="PTHR22939:SF129">
    <property type="entry name" value="SERINE PROTEASE HTRA2, MITOCHONDRIAL"/>
    <property type="match status" value="1"/>
</dbReference>
<feature type="compositionally biased region" description="Basic and acidic residues" evidence="5">
    <location>
        <begin position="15"/>
        <end position="25"/>
    </location>
</feature>
<dbReference type="Pfam" id="PF13180">
    <property type="entry name" value="PDZ_2"/>
    <property type="match status" value="1"/>
</dbReference>
<feature type="compositionally biased region" description="Polar residues" evidence="5">
    <location>
        <begin position="201"/>
        <end position="217"/>
    </location>
</feature>
<dbReference type="InterPro" id="IPR001940">
    <property type="entry name" value="Peptidase_S1C"/>
</dbReference>
<evidence type="ECO:0000259" key="7">
    <source>
        <dbReference type="SMART" id="SM00228"/>
    </source>
</evidence>
<feature type="domain" description="PDZ" evidence="7">
    <location>
        <begin position="457"/>
        <end position="545"/>
    </location>
</feature>
<organism evidence="8 9">
    <name type="scientific">Isobaculum melis</name>
    <dbReference type="NCBI Taxonomy" id="142588"/>
    <lineage>
        <taxon>Bacteria</taxon>
        <taxon>Bacillati</taxon>
        <taxon>Bacillota</taxon>
        <taxon>Bacilli</taxon>
        <taxon>Lactobacillales</taxon>
        <taxon>Carnobacteriaceae</taxon>
        <taxon>Isobaculum</taxon>
    </lineage>
</organism>
<reference evidence="8 9" key="1">
    <citation type="submission" date="2016-10" db="EMBL/GenBank/DDBJ databases">
        <authorList>
            <person name="de Groot N.N."/>
        </authorList>
    </citation>
    <scope>NUCLEOTIDE SEQUENCE [LARGE SCALE GENOMIC DNA]</scope>
    <source>
        <strain evidence="8 9">DSM 13760</strain>
    </source>
</reference>
<dbReference type="AlphaFoldDB" id="A0A1H9TTZ4"/>
<keyword evidence="3" id="KW-0378">Hydrolase</keyword>
<dbReference type="EMBL" id="FOHA01000016">
    <property type="protein sequence ID" value="SES00457.1"/>
    <property type="molecule type" value="Genomic_DNA"/>
</dbReference>
<sequence length="561" mass="59437">MSEENKDLVNNPLESNHEDASHTTENEQMNLVNNEPIDVVRASDIQEEVSAVQQVSDEIVGSTEERKRVLNEAGPILTEKPRFREDGVLIQGTSAETDEPIIDEPLFHEEEAPIVTDTATEEPQPIIQHTTSDGGGGSNHNPPPISGATAGNGGGGDEPPRRAKKKKSGLMAGLTGGLVGAVVTASLITFVPPFNDLRGNPGNNGETTLKNPTQKSEISADVTTDTTTAVAKVQDAVVSIKNLQAQSNNLNFYGSRETTKSSEDDLETVGEGSGVIYKKDGDKAYIVTNNHVIDGSDAIEVTLRDGTKLEATLVGTDQWTDLAVLSVSAKEIETVAEFGDSDSIKQGEPAIAIGSPLGSNFAGSVTQGIISAKDRLVDMDINGDGVADWDMNAIQTDAAINPGNSGGALINISGQVIGINSMKISDNLVEGMGFAIPSNDVVNIINQLEANGKITRPVLGIELRDVASVSGIQQKSILNLPEDITDGVVVTRVLKDTSANKAGLEKYDTIVEINGEATPDSMTLRKVLYKAGVGKKVEIKYYRDGKLETTKVTLEAAQEDL</sequence>
<dbReference type="GO" id="GO:0006508">
    <property type="term" value="P:proteolysis"/>
    <property type="evidence" value="ECO:0007669"/>
    <property type="project" value="UniProtKB-KW"/>
</dbReference>
<dbReference type="SUPFAM" id="SSF50156">
    <property type="entry name" value="PDZ domain-like"/>
    <property type="match status" value="1"/>
</dbReference>
<dbReference type="Pfam" id="PF13365">
    <property type="entry name" value="Trypsin_2"/>
    <property type="match status" value="1"/>
</dbReference>
<keyword evidence="6" id="KW-1133">Transmembrane helix</keyword>
<feature type="transmembrane region" description="Helical" evidence="6">
    <location>
        <begin position="170"/>
        <end position="191"/>
    </location>
</feature>
<feature type="region of interest" description="Disordered" evidence="5">
    <location>
        <begin position="116"/>
        <end position="169"/>
    </location>
</feature>
<evidence type="ECO:0000256" key="3">
    <source>
        <dbReference type="ARBA" id="ARBA00022801"/>
    </source>
</evidence>
<name>A0A1H9TTZ4_9LACT</name>
<feature type="region of interest" description="Disordered" evidence="5">
    <location>
        <begin position="1"/>
        <end position="31"/>
    </location>
</feature>
<protein>
    <submittedName>
        <fullName evidence="8">HtrA-like peptidase. Serine peptidase. MEROPS family S01B</fullName>
    </submittedName>
</protein>
<dbReference type="InterPro" id="IPR001478">
    <property type="entry name" value="PDZ"/>
</dbReference>
<keyword evidence="6" id="KW-0812">Transmembrane</keyword>
<proteinExistence type="inferred from homology"/>
<dbReference type="GO" id="GO:0004252">
    <property type="term" value="F:serine-type endopeptidase activity"/>
    <property type="evidence" value="ECO:0007669"/>
    <property type="project" value="InterPro"/>
</dbReference>
<keyword evidence="2" id="KW-0645">Protease</keyword>
<evidence type="ECO:0000256" key="6">
    <source>
        <dbReference type="SAM" id="Phobius"/>
    </source>
</evidence>
<dbReference type="InterPro" id="IPR043504">
    <property type="entry name" value="Peptidase_S1_PA_chymotrypsin"/>
</dbReference>
<evidence type="ECO:0000256" key="2">
    <source>
        <dbReference type="ARBA" id="ARBA00022670"/>
    </source>
</evidence>
<dbReference type="PANTHER" id="PTHR22939">
    <property type="entry name" value="SERINE PROTEASE FAMILY S1C HTRA-RELATED"/>
    <property type="match status" value="1"/>
</dbReference>
<evidence type="ECO:0000256" key="4">
    <source>
        <dbReference type="ARBA" id="ARBA00022825"/>
    </source>
</evidence>
<accession>A0A1H9TTZ4</accession>
<gene>
    <name evidence="8" type="ORF">SAMN04488559_11630</name>
</gene>
<dbReference type="Proteomes" id="UP000198948">
    <property type="component" value="Unassembled WGS sequence"/>
</dbReference>
<evidence type="ECO:0000313" key="8">
    <source>
        <dbReference type="EMBL" id="SES00457.1"/>
    </source>
</evidence>
<dbReference type="STRING" id="142588.SAMN04488559_11630"/>
<dbReference type="SUPFAM" id="SSF50494">
    <property type="entry name" value="Trypsin-like serine proteases"/>
    <property type="match status" value="1"/>
</dbReference>
<keyword evidence="9" id="KW-1185">Reference proteome</keyword>
<keyword evidence="4" id="KW-0720">Serine protease</keyword>
<evidence type="ECO:0000256" key="5">
    <source>
        <dbReference type="SAM" id="MobiDB-lite"/>
    </source>
</evidence>
<feature type="region of interest" description="Disordered" evidence="5">
    <location>
        <begin position="199"/>
        <end position="221"/>
    </location>
</feature>